<dbReference type="RefSeq" id="WP_194425043.1">
    <property type="nucleotide sequence ID" value="NZ_BAAAPT010000001.1"/>
</dbReference>
<dbReference type="SUPFAM" id="SSF53448">
    <property type="entry name" value="Nucleotide-diphospho-sugar transferases"/>
    <property type="match status" value="1"/>
</dbReference>
<dbReference type="Gene3D" id="3.90.550.10">
    <property type="entry name" value="Spore Coat Polysaccharide Biosynthesis Protein SpsA, Chain A"/>
    <property type="match status" value="1"/>
</dbReference>
<evidence type="ECO:0000313" key="2">
    <source>
        <dbReference type="EMBL" id="MDZ8161544.1"/>
    </source>
</evidence>
<organism evidence="2 3">
    <name type="scientific">Microbacterium aquimaris</name>
    <dbReference type="NCBI Taxonomy" id="459816"/>
    <lineage>
        <taxon>Bacteria</taxon>
        <taxon>Bacillati</taxon>
        <taxon>Actinomycetota</taxon>
        <taxon>Actinomycetes</taxon>
        <taxon>Micrococcales</taxon>
        <taxon>Microbacteriaceae</taxon>
        <taxon>Microbacterium</taxon>
    </lineage>
</organism>
<dbReference type="Pfam" id="PF00535">
    <property type="entry name" value="Glycos_transf_2"/>
    <property type="match status" value="1"/>
</dbReference>
<comment type="caution">
    <text evidence="2">The sequence shown here is derived from an EMBL/GenBank/DDBJ whole genome shotgun (WGS) entry which is preliminary data.</text>
</comment>
<keyword evidence="3" id="KW-1185">Reference proteome</keyword>
<evidence type="ECO:0000259" key="1">
    <source>
        <dbReference type="Pfam" id="PF00535"/>
    </source>
</evidence>
<gene>
    <name evidence="2" type="ORF">R2Q92_06800</name>
</gene>
<reference evidence="2 3" key="1">
    <citation type="submission" date="2023-10" db="EMBL/GenBank/DDBJ databases">
        <title>Microbacterium xanthum sp. nov., isolated from seaweed.</title>
        <authorList>
            <person name="Lee S.D."/>
        </authorList>
    </citation>
    <scope>NUCLEOTIDE SEQUENCE [LARGE SCALE GENOMIC DNA]</scope>
    <source>
        <strain evidence="2 3">KCTC 19124</strain>
    </source>
</reference>
<proteinExistence type="predicted"/>
<dbReference type="PANTHER" id="PTHR43685">
    <property type="entry name" value="GLYCOSYLTRANSFERASE"/>
    <property type="match status" value="1"/>
</dbReference>
<dbReference type="InterPro" id="IPR050834">
    <property type="entry name" value="Glycosyltransf_2"/>
</dbReference>
<dbReference type="InterPro" id="IPR001173">
    <property type="entry name" value="Glyco_trans_2-like"/>
</dbReference>
<dbReference type="CDD" id="cd00761">
    <property type="entry name" value="Glyco_tranf_GTA_type"/>
    <property type="match status" value="1"/>
</dbReference>
<dbReference type="PANTHER" id="PTHR43685:SF3">
    <property type="entry name" value="SLR2126 PROTEIN"/>
    <property type="match status" value="1"/>
</dbReference>
<dbReference type="InterPro" id="IPR029044">
    <property type="entry name" value="Nucleotide-diphossugar_trans"/>
</dbReference>
<evidence type="ECO:0000313" key="3">
    <source>
        <dbReference type="Proteomes" id="UP001291912"/>
    </source>
</evidence>
<name>A0ABU5N648_9MICO</name>
<sequence>MSNAVSSIVPMSTQDHLTGVVRKNQWRDVFDGTVPKGWEPSMSVSVIIAAYNSKTLPLTLASLAAQDYPEHLLEVIVVDDGSEPPVEIGEYSHPNTTLIRVDPETGWGRSNATYLGIEASKGDIIYWVDSDMVLFRDNVREHAKWAHFIPEAATIGQKGFVEEWDFTPESVYTMVGDGTVADLWDPATLHEHWSEAIYRQTDDLNASDGRNYSTHMGACASVTRAVYEQTLGQDRRLRLGEDTEIAYQIWQAGGVFIPARTARSWHLGRGTVQDHADKVAWHNNVHFAQRMPIPRYRRTASNRTWEVPLVRAVVEFDMETVGYVRACVDRILNSTETDVQVDLVGPWHLITPDRRRILADPDNEIYLVKEWFRSDSRVRFLDEVPETVFPSPYRLDVPVTVGVTSDSVRDMYRYADQRRLGLVYFMAPGHSPEESVRIWDNAAVHRAQPYVTEGVSLVDAVDAVWGVEWAPESASQVEDLRAVDRTEKVVRVDSKVADLTARLERTEWLLEKERRVNHSTLRRGVRRVVYALARRARPLVGSLRSRLSGVVGSEPQREAGKV</sequence>
<dbReference type="EMBL" id="JAWJYN010000001">
    <property type="protein sequence ID" value="MDZ8161544.1"/>
    <property type="molecule type" value="Genomic_DNA"/>
</dbReference>
<dbReference type="Proteomes" id="UP001291912">
    <property type="component" value="Unassembled WGS sequence"/>
</dbReference>
<protein>
    <submittedName>
        <fullName evidence="2">Glycosyltransferase family 2 protein</fullName>
    </submittedName>
</protein>
<accession>A0ABU5N648</accession>
<feature type="domain" description="Glycosyltransferase 2-like" evidence="1">
    <location>
        <begin position="45"/>
        <end position="199"/>
    </location>
</feature>